<dbReference type="Gene3D" id="6.10.250.1580">
    <property type="match status" value="1"/>
</dbReference>
<protein>
    <recommendedName>
        <fullName evidence="13">ATP synthase subunit b</fullName>
    </recommendedName>
    <alternativeName>
        <fullName evidence="13">ATP synthase F(0) sector subunit b</fullName>
    </alternativeName>
    <alternativeName>
        <fullName evidence="13">ATPase subunit I</fullName>
    </alternativeName>
    <alternativeName>
        <fullName evidence="13">F-type ATPase subunit b</fullName>
        <shortName evidence="13">F-ATPase subunit b</shortName>
    </alternativeName>
</protein>
<evidence type="ECO:0000256" key="2">
    <source>
        <dbReference type="ARBA" id="ARBA00022448"/>
    </source>
</evidence>
<dbReference type="InterPro" id="IPR005864">
    <property type="entry name" value="ATP_synth_F0_bsu_bac"/>
</dbReference>
<comment type="subunit">
    <text evidence="13">F-type ATPases have 2 components, F(1) - the catalytic core - and F(0) - the membrane proton channel. F(1) has five subunits: alpha(3), beta(3), gamma(1), delta(1), epsilon(1). F(0) has three main subunits: a(1), b(2) and c(10-14). The alpha and beta chains form an alternating ring which encloses part of the gamma chain. F(1) is attached to F(0) by a central stalk formed by the gamma and epsilon chains, while a peripheral stalk is formed by the delta and b chains.</text>
</comment>
<feature type="coiled-coil region" evidence="15">
    <location>
        <begin position="37"/>
        <end position="96"/>
    </location>
</feature>
<dbReference type="GO" id="GO:0046933">
    <property type="term" value="F:proton-transporting ATP synthase activity, rotational mechanism"/>
    <property type="evidence" value="ECO:0007669"/>
    <property type="project" value="UniProtKB-UniRule"/>
</dbReference>
<evidence type="ECO:0000256" key="13">
    <source>
        <dbReference type="HAMAP-Rule" id="MF_01398"/>
    </source>
</evidence>
<sequence>MDILNQFGVQPILLAAQVVNFFILLFILKKLLYGPILKVLEARRKKIEESLKNAEEIEKKLQETDEQSEKIIANTLQQSQKILDETKEAAAQILEDANNSAANIIERAHVQALEAIKTERIILERETKEHLGDLVVLAFEKVTGKKVTREDQERMIEKEVRNLS</sequence>
<dbReference type="InterPro" id="IPR002146">
    <property type="entry name" value="ATP_synth_b/b'su_bac/chlpt"/>
</dbReference>
<evidence type="ECO:0000256" key="7">
    <source>
        <dbReference type="ARBA" id="ARBA00022989"/>
    </source>
</evidence>
<feature type="transmembrane region" description="Helical" evidence="13">
    <location>
        <begin position="12"/>
        <end position="28"/>
    </location>
</feature>
<evidence type="ECO:0000256" key="12">
    <source>
        <dbReference type="ARBA" id="ARBA00037847"/>
    </source>
</evidence>
<evidence type="ECO:0000256" key="8">
    <source>
        <dbReference type="ARBA" id="ARBA00023065"/>
    </source>
</evidence>
<evidence type="ECO:0000256" key="3">
    <source>
        <dbReference type="ARBA" id="ARBA00022475"/>
    </source>
</evidence>
<evidence type="ECO:0000256" key="14">
    <source>
        <dbReference type="RuleBase" id="RU003848"/>
    </source>
</evidence>
<dbReference type="PANTHER" id="PTHR33445">
    <property type="entry name" value="ATP SYNTHASE SUBUNIT B', CHLOROPLASTIC"/>
    <property type="match status" value="1"/>
</dbReference>
<dbReference type="STRING" id="1797785.A3B45_02030"/>
<dbReference type="NCBIfam" id="TIGR01144">
    <property type="entry name" value="ATP_synt_b"/>
    <property type="match status" value="1"/>
</dbReference>
<dbReference type="AlphaFoldDB" id="A0A1F5KMB9"/>
<comment type="caution">
    <text evidence="16">The sequence shown here is derived from an EMBL/GenBank/DDBJ whole genome shotgun (WGS) entry which is preliminary data.</text>
</comment>
<evidence type="ECO:0000256" key="4">
    <source>
        <dbReference type="ARBA" id="ARBA00022547"/>
    </source>
</evidence>
<keyword evidence="7 13" id="KW-1133">Transmembrane helix</keyword>
<evidence type="ECO:0000256" key="1">
    <source>
        <dbReference type="ARBA" id="ARBA00005513"/>
    </source>
</evidence>
<reference evidence="16 17" key="1">
    <citation type="journal article" date="2016" name="Nat. Commun.">
        <title>Thousands of microbial genomes shed light on interconnected biogeochemical processes in an aquifer system.</title>
        <authorList>
            <person name="Anantharaman K."/>
            <person name="Brown C.T."/>
            <person name="Hug L.A."/>
            <person name="Sharon I."/>
            <person name="Castelle C.J."/>
            <person name="Probst A.J."/>
            <person name="Thomas B.C."/>
            <person name="Singh A."/>
            <person name="Wilkins M.J."/>
            <person name="Karaoz U."/>
            <person name="Brodie E.L."/>
            <person name="Williams K.H."/>
            <person name="Hubbard S.S."/>
            <person name="Banfield J.F."/>
        </authorList>
    </citation>
    <scope>NUCLEOTIDE SEQUENCE [LARGE SCALE GENOMIC DNA]</scope>
</reference>
<dbReference type="GO" id="GO:0012505">
    <property type="term" value="C:endomembrane system"/>
    <property type="evidence" value="ECO:0007669"/>
    <property type="project" value="UniProtKB-SubCell"/>
</dbReference>
<dbReference type="GO" id="GO:0045259">
    <property type="term" value="C:proton-transporting ATP synthase complex"/>
    <property type="evidence" value="ECO:0007669"/>
    <property type="project" value="UniProtKB-KW"/>
</dbReference>
<keyword evidence="15" id="KW-0175">Coiled coil</keyword>
<comment type="similarity">
    <text evidence="1 13 14">Belongs to the ATPase B chain family.</text>
</comment>
<evidence type="ECO:0000256" key="6">
    <source>
        <dbReference type="ARBA" id="ARBA00022781"/>
    </source>
</evidence>
<keyword evidence="8 13" id="KW-0406">Ion transport</keyword>
<keyword evidence="5 13" id="KW-0812">Transmembrane</keyword>
<dbReference type="CDD" id="cd06503">
    <property type="entry name" value="ATP-synt_Fo_b"/>
    <property type="match status" value="1"/>
</dbReference>
<evidence type="ECO:0000256" key="10">
    <source>
        <dbReference type="ARBA" id="ARBA00023310"/>
    </source>
</evidence>
<evidence type="ECO:0000313" key="17">
    <source>
        <dbReference type="Proteomes" id="UP000178565"/>
    </source>
</evidence>
<dbReference type="HAMAP" id="MF_01398">
    <property type="entry name" value="ATP_synth_b_bprime"/>
    <property type="match status" value="1"/>
</dbReference>
<organism evidence="16 17">
    <name type="scientific">Candidatus Daviesbacteria bacterium RIFCSPLOWO2_01_FULL_39_12</name>
    <dbReference type="NCBI Taxonomy" id="1797785"/>
    <lineage>
        <taxon>Bacteria</taxon>
        <taxon>Candidatus Daviesiibacteriota</taxon>
    </lineage>
</organism>
<gene>
    <name evidence="13" type="primary">atpF</name>
    <name evidence="16" type="ORF">A3B45_02030</name>
</gene>
<keyword evidence="3 13" id="KW-1003">Cell membrane</keyword>
<dbReference type="EMBL" id="MFDM01000031">
    <property type="protein sequence ID" value="OGE41980.1"/>
    <property type="molecule type" value="Genomic_DNA"/>
</dbReference>
<comment type="function">
    <text evidence="11 13">F(1)F(0) ATP synthase produces ATP from ADP in the presence of a proton or sodium gradient. F-type ATPases consist of two structural domains, F(1) containing the extramembraneous catalytic core and F(0) containing the membrane proton channel, linked together by a central stalk and a peripheral stalk. During catalysis, ATP synthesis in the catalytic domain of F(1) is coupled via a rotary mechanism of the central stalk subunits to proton translocation.</text>
</comment>
<comment type="function">
    <text evidence="13">Component of the F(0) channel, it forms part of the peripheral stalk, linking F(1) to F(0).</text>
</comment>
<keyword evidence="6 13" id="KW-0375">Hydrogen ion transport</keyword>
<evidence type="ECO:0000313" key="16">
    <source>
        <dbReference type="EMBL" id="OGE41980.1"/>
    </source>
</evidence>
<dbReference type="PANTHER" id="PTHR33445:SF1">
    <property type="entry name" value="ATP SYNTHASE SUBUNIT B"/>
    <property type="match status" value="1"/>
</dbReference>
<dbReference type="Proteomes" id="UP000178565">
    <property type="component" value="Unassembled WGS sequence"/>
</dbReference>
<evidence type="ECO:0000256" key="5">
    <source>
        <dbReference type="ARBA" id="ARBA00022692"/>
    </source>
</evidence>
<keyword evidence="2 13" id="KW-0813">Transport</keyword>
<dbReference type="GO" id="GO:0005886">
    <property type="term" value="C:plasma membrane"/>
    <property type="evidence" value="ECO:0007669"/>
    <property type="project" value="UniProtKB-SubCell"/>
</dbReference>
<dbReference type="Pfam" id="PF00430">
    <property type="entry name" value="ATP-synt_B"/>
    <property type="match status" value="1"/>
</dbReference>
<dbReference type="InterPro" id="IPR050059">
    <property type="entry name" value="ATP_synthase_B_chain"/>
</dbReference>
<keyword evidence="10 13" id="KW-0066">ATP synthesis</keyword>
<dbReference type="GO" id="GO:0046961">
    <property type="term" value="F:proton-transporting ATPase activity, rotational mechanism"/>
    <property type="evidence" value="ECO:0007669"/>
    <property type="project" value="TreeGrafter"/>
</dbReference>
<proteinExistence type="inferred from homology"/>
<evidence type="ECO:0000256" key="9">
    <source>
        <dbReference type="ARBA" id="ARBA00023136"/>
    </source>
</evidence>
<accession>A0A1F5KMB9</accession>
<keyword evidence="9 13" id="KW-0472">Membrane</keyword>
<name>A0A1F5KMB9_9BACT</name>
<keyword evidence="4 13" id="KW-0138">CF(0)</keyword>
<evidence type="ECO:0000256" key="15">
    <source>
        <dbReference type="SAM" id="Coils"/>
    </source>
</evidence>
<comment type="subcellular location">
    <subcellularLocation>
        <location evidence="13">Cell membrane</location>
        <topology evidence="13">Single-pass membrane protein</topology>
    </subcellularLocation>
    <subcellularLocation>
        <location evidence="12">Endomembrane system</location>
        <topology evidence="12">Single-pass membrane protein</topology>
    </subcellularLocation>
</comment>
<evidence type="ECO:0000256" key="11">
    <source>
        <dbReference type="ARBA" id="ARBA00025198"/>
    </source>
</evidence>